<comment type="caution">
    <text evidence="1">The sequence shown here is derived from an EMBL/GenBank/DDBJ whole genome shotgun (WGS) entry which is preliminary data.</text>
</comment>
<accession>A0AAD7B407</accession>
<dbReference type="Proteomes" id="UP001221142">
    <property type="component" value="Unassembled WGS sequence"/>
</dbReference>
<gene>
    <name evidence="1" type="ORF">FB45DRAFT_876560</name>
</gene>
<organism evidence="1 2">
    <name type="scientific">Roridomyces roridus</name>
    <dbReference type="NCBI Taxonomy" id="1738132"/>
    <lineage>
        <taxon>Eukaryota</taxon>
        <taxon>Fungi</taxon>
        <taxon>Dikarya</taxon>
        <taxon>Basidiomycota</taxon>
        <taxon>Agaricomycotina</taxon>
        <taxon>Agaricomycetes</taxon>
        <taxon>Agaricomycetidae</taxon>
        <taxon>Agaricales</taxon>
        <taxon>Marasmiineae</taxon>
        <taxon>Mycenaceae</taxon>
        <taxon>Roridomyces</taxon>
    </lineage>
</organism>
<evidence type="ECO:0000313" key="1">
    <source>
        <dbReference type="EMBL" id="KAJ7609466.1"/>
    </source>
</evidence>
<dbReference type="EMBL" id="JARKIF010000040">
    <property type="protein sequence ID" value="KAJ7609466.1"/>
    <property type="molecule type" value="Genomic_DNA"/>
</dbReference>
<dbReference type="AlphaFoldDB" id="A0AAD7B407"/>
<sequence>MWYDPDPMDKPAWLLTRPSCLSIPGKPPARKEQPAFDAPCMKILGVFELLDLILFATIDDEDWVVGLKTLLSFCQVNRFLHDALTHSHQAIWLRIAALHGWMLPSTPAHWQEWGVTELNPRLDWYSFVLANLQQTAHSVKNRRRMERMCEQFANGRTEVTAIGRIWFSWQVGKLSNPTPLTPPAPWSWETWD</sequence>
<proteinExistence type="predicted"/>
<protein>
    <submittedName>
        <fullName evidence="1">Uncharacterized protein</fullName>
    </submittedName>
</protein>
<name>A0AAD7B407_9AGAR</name>
<keyword evidence="2" id="KW-1185">Reference proteome</keyword>
<reference evidence="1" key="1">
    <citation type="submission" date="2023-03" db="EMBL/GenBank/DDBJ databases">
        <title>Massive genome expansion in bonnet fungi (Mycena s.s.) driven by repeated elements and novel gene families across ecological guilds.</title>
        <authorList>
            <consortium name="Lawrence Berkeley National Laboratory"/>
            <person name="Harder C.B."/>
            <person name="Miyauchi S."/>
            <person name="Viragh M."/>
            <person name="Kuo A."/>
            <person name="Thoen E."/>
            <person name="Andreopoulos B."/>
            <person name="Lu D."/>
            <person name="Skrede I."/>
            <person name="Drula E."/>
            <person name="Henrissat B."/>
            <person name="Morin E."/>
            <person name="Kohler A."/>
            <person name="Barry K."/>
            <person name="LaButti K."/>
            <person name="Morin E."/>
            <person name="Salamov A."/>
            <person name="Lipzen A."/>
            <person name="Mereny Z."/>
            <person name="Hegedus B."/>
            <person name="Baldrian P."/>
            <person name="Stursova M."/>
            <person name="Weitz H."/>
            <person name="Taylor A."/>
            <person name="Grigoriev I.V."/>
            <person name="Nagy L.G."/>
            <person name="Martin F."/>
            <person name="Kauserud H."/>
        </authorList>
    </citation>
    <scope>NUCLEOTIDE SEQUENCE</scope>
    <source>
        <strain evidence="1">9284</strain>
    </source>
</reference>
<evidence type="ECO:0000313" key="2">
    <source>
        <dbReference type="Proteomes" id="UP001221142"/>
    </source>
</evidence>